<gene>
    <name evidence="1" type="ORF">XINFAN_02874</name>
</gene>
<dbReference type="RefSeq" id="WP_124087603.1">
    <property type="nucleotide sequence ID" value="NZ_UXAW01000084.1"/>
</dbReference>
<proteinExistence type="predicted"/>
<dbReference type="EMBL" id="UXAW01000084">
    <property type="protein sequence ID" value="VDC31402.1"/>
    <property type="molecule type" value="Genomic_DNA"/>
</dbReference>
<organism evidence="1 2">
    <name type="scientific">Pseudogemmobacter humi</name>
    <dbReference type="NCBI Taxonomy" id="2483812"/>
    <lineage>
        <taxon>Bacteria</taxon>
        <taxon>Pseudomonadati</taxon>
        <taxon>Pseudomonadota</taxon>
        <taxon>Alphaproteobacteria</taxon>
        <taxon>Rhodobacterales</taxon>
        <taxon>Paracoccaceae</taxon>
        <taxon>Pseudogemmobacter</taxon>
    </lineage>
</organism>
<dbReference type="AlphaFoldDB" id="A0A3P5XA28"/>
<dbReference type="OrthoDB" id="7667008at2"/>
<reference evidence="1 2" key="1">
    <citation type="submission" date="2018-11" db="EMBL/GenBank/DDBJ databases">
        <authorList>
            <person name="Criscuolo A."/>
        </authorList>
    </citation>
    <scope>NUCLEOTIDE SEQUENCE [LARGE SCALE GENOMIC DNA]</scope>
    <source>
        <strain evidence="1">ACIP111625</strain>
    </source>
</reference>
<keyword evidence="2" id="KW-1185">Reference proteome</keyword>
<name>A0A3P5XA28_9RHOB</name>
<dbReference type="Proteomes" id="UP000277498">
    <property type="component" value="Unassembled WGS sequence"/>
</dbReference>
<accession>A0A3P5XA28</accession>
<protein>
    <submittedName>
        <fullName evidence="1">Uncharacterized protein</fullName>
    </submittedName>
</protein>
<sequence length="312" mass="34062">MSFMDQIDALGAEIIAAVEAEALADLADLAMRRSRAAADRIIDDALARLAAEYRLHDEDARVRDMIAFYTPPEDLAAIPVAPGRGPMHRVPNYLLLPGGTRARQGAHWRRADQLSIMCRQEWERHRTKCQRTCKEVPFSSPFTPGQIQMGLHYQALVERHEAAGMKCASVEVRAAASPGGGNGGGFIEALLSEARELDMIRRRIGDGVALPVRRGAGRRPITDRALVDAVCLAGKDLTAVLREHGWANDARARAALRRALAAALDRMSGYQDRPEGPQRPRSDIVSRVGVVAEYAPADRPGRSLLAIPKKGD</sequence>
<evidence type="ECO:0000313" key="1">
    <source>
        <dbReference type="EMBL" id="VDC31402.1"/>
    </source>
</evidence>
<evidence type="ECO:0000313" key="2">
    <source>
        <dbReference type="Proteomes" id="UP000277498"/>
    </source>
</evidence>